<sequence>MKKKPRILVVDDDIDFVESTKIVLESKPYEVIVAYGG</sequence>
<dbReference type="SUPFAM" id="SSF52172">
    <property type="entry name" value="CheY-like"/>
    <property type="match status" value="1"/>
</dbReference>
<dbReference type="AlphaFoldDB" id="X0S1Z0"/>
<dbReference type="EMBL" id="BARS01002604">
    <property type="protein sequence ID" value="GAF69947.1"/>
    <property type="molecule type" value="Genomic_DNA"/>
</dbReference>
<proteinExistence type="predicted"/>
<accession>X0S1Z0</accession>
<reference evidence="2" key="1">
    <citation type="journal article" date="2014" name="Front. Microbiol.">
        <title>High frequency of phylogenetically diverse reductive dehalogenase-homologous genes in deep subseafloor sedimentary metagenomes.</title>
        <authorList>
            <person name="Kawai M."/>
            <person name="Futagami T."/>
            <person name="Toyoda A."/>
            <person name="Takaki Y."/>
            <person name="Nishi S."/>
            <person name="Hori S."/>
            <person name="Arai W."/>
            <person name="Tsubouchi T."/>
            <person name="Morono Y."/>
            <person name="Uchiyama I."/>
            <person name="Ito T."/>
            <person name="Fujiyama A."/>
            <person name="Inagaki F."/>
            <person name="Takami H."/>
        </authorList>
    </citation>
    <scope>NUCLEOTIDE SEQUENCE</scope>
    <source>
        <strain evidence="2">Expedition CK06-06</strain>
    </source>
</reference>
<dbReference type="GO" id="GO:0000160">
    <property type="term" value="P:phosphorelay signal transduction system"/>
    <property type="evidence" value="ECO:0007669"/>
    <property type="project" value="InterPro"/>
</dbReference>
<organism evidence="2">
    <name type="scientific">marine sediment metagenome</name>
    <dbReference type="NCBI Taxonomy" id="412755"/>
    <lineage>
        <taxon>unclassified sequences</taxon>
        <taxon>metagenomes</taxon>
        <taxon>ecological metagenomes</taxon>
    </lineage>
</organism>
<protein>
    <recommendedName>
        <fullName evidence="1">Response regulatory domain-containing protein</fullName>
    </recommendedName>
</protein>
<dbReference type="InterPro" id="IPR001789">
    <property type="entry name" value="Sig_transdc_resp-reg_receiver"/>
</dbReference>
<dbReference type="InterPro" id="IPR011006">
    <property type="entry name" value="CheY-like_superfamily"/>
</dbReference>
<dbReference type="Gene3D" id="3.40.50.2300">
    <property type="match status" value="1"/>
</dbReference>
<feature type="domain" description="Response regulatory" evidence="1">
    <location>
        <begin position="6"/>
        <end position="37"/>
    </location>
</feature>
<evidence type="ECO:0000259" key="1">
    <source>
        <dbReference type="PROSITE" id="PS50110"/>
    </source>
</evidence>
<gene>
    <name evidence="2" type="ORF">S01H1_04985</name>
</gene>
<evidence type="ECO:0000313" key="2">
    <source>
        <dbReference type="EMBL" id="GAF69947.1"/>
    </source>
</evidence>
<comment type="caution">
    <text evidence="2">The sequence shown here is derived from an EMBL/GenBank/DDBJ whole genome shotgun (WGS) entry which is preliminary data.</text>
</comment>
<feature type="non-terminal residue" evidence="2">
    <location>
        <position position="37"/>
    </location>
</feature>
<name>X0S1Z0_9ZZZZ</name>
<dbReference type="PROSITE" id="PS50110">
    <property type="entry name" value="RESPONSE_REGULATORY"/>
    <property type="match status" value="1"/>
</dbReference>